<organism evidence="1 2">
    <name type="scientific">Bradyrhizobium valentinum</name>
    <dbReference type="NCBI Taxonomy" id="1518501"/>
    <lineage>
        <taxon>Bacteria</taxon>
        <taxon>Pseudomonadati</taxon>
        <taxon>Pseudomonadota</taxon>
        <taxon>Alphaproteobacteria</taxon>
        <taxon>Hyphomicrobiales</taxon>
        <taxon>Nitrobacteraceae</taxon>
        <taxon>Bradyrhizobium</taxon>
    </lineage>
</organism>
<comment type="caution">
    <text evidence="1">The sequence shown here is derived from an EMBL/GenBank/DDBJ whole genome shotgun (WGS) entry which is preliminary data.</text>
</comment>
<proteinExistence type="predicted"/>
<evidence type="ECO:0000313" key="2">
    <source>
        <dbReference type="Proteomes" id="UP000051913"/>
    </source>
</evidence>
<dbReference type="AlphaFoldDB" id="A0A0R3MA91"/>
<name>A0A0R3MA91_9BRAD</name>
<dbReference type="Proteomes" id="UP000051913">
    <property type="component" value="Unassembled WGS sequence"/>
</dbReference>
<keyword evidence="2" id="KW-1185">Reference proteome</keyword>
<gene>
    <name evidence="1" type="ORF">CP49_25810</name>
</gene>
<protein>
    <submittedName>
        <fullName evidence="1">Uncharacterized protein</fullName>
    </submittedName>
</protein>
<accession>A0A0R3MA91</accession>
<sequence>MNNRAENRHVVDALSDCRAQIKALRETEAKLRAEILADAENRSGDEFDAQVVEITVERIDVELMKAELGLMFLRPFLKQQIQTRVQIKPKPTKKTRAK</sequence>
<dbReference type="EMBL" id="LLXX01000006">
    <property type="protein sequence ID" value="KRR14531.1"/>
    <property type="molecule type" value="Genomic_DNA"/>
</dbReference>
<evidence type="ECO:0000313" key="1">
    <source>
        <dbReference type="EMBL" id="KRR14531.1"/>
    </source>
</evidence>
<dbReference type="RefSeq" id="WP_057848397.1">
    <property type="nucleotide sequence ID" value="NZ_LLXX01000006.1"/>
</dbReference>
<reference evidence="1 2" key="1">
    <citation type="submission" date="2014-03" db="EMBL/GenBank/DDBJ databases">
        <title>Bradyrhizobium valentinum sp. nov., isolated from effective nodules of Lupinus mariae-josephae, a lupine endemic of basic-lime soils in Eastern Spain.</title>
        <authorList>
            <person name="Duran D."/>
            <person name="Rey L."/>
            <person name="Navarro A."/>
            <person name="Busquets A."/>
            <person name="Imperial J."/>
            <person name="Ruiz-Argueso T."/>
        </authorList>
    </citation>
    <scope>NUCLEOTIDE SEQUENCE [LARGE SCALE GENOMIC DNA]</scope>
    <source>
        <strain evidence="1 2">LmjM3</strain>
    </source>
</reference>